<dbReference type="AlphaFoldDB" id="A0AAX3E1B6"/>
<evidence type="ECO:0000259" key="9">
    <source>
        <dbReference type="Pfam" id="PF02719"/>
    </source>
</evidence>
<dbReference type="CDD" id="cd05237">
    <property type="entry name" value="UDP_invert_4-6DH_SDR_e"/>
    <property type="match status" value="1"/>
</dbReference>
<evidence type="ECO:0000256" key="6">
    <source>
        <dbReference type="ARBA" id="ARBA00023235"/>
    </source>
</evidence>
<dbReference type="InterPro" id="IPR036291">
    <property type="entry name" value="NAD(P)-bd_dom_sf"/>
</dbReference>
<accession>A0AAX3E1B6</accession>
<dbReference type="InterPro" id="IPR051203">
    <property type="entry name" value="Polysaccharide_Synthase-Rel"/>
</dbReference>
<evidence type="ECO:0000313" key="11">
    <source>
        <dbReference type="EMBL" id="UYO40504.1"/>
    </source>
</evidence>
<name>A0AAX3E1B6_RHOPL</name>
<gene>
    <name evidence="11" type="ORF">KQX62_04115</name>
</gene>
<evidence type="ECO:0000256" key="5">
    <source>
        <dbReference type="ARBA" id="ARBA00022985"/>
    </source>
</evidence>
<evidence type="ECO:0000256" key="8">
    <source>
        <dbReference type="ARBA" id="ARBA00033067"/>
    </source>
</evidence>
<evidence type="ECO:0000256" key="2">
    <source>
        <dbReference type="ARBA" id="ARBA00007430"/>
    </source>
</evidence>
<protein>
    <recommendedName>
        <fullName evidence="4">UDP-glucose 4-epimerase</fullName>
        <ecNumber evidence="3">5.1.3.2</ecNumber>
    </recommendedName>
    <alternativeName>
        <fullName evidence="8">Galactowaldenase</fullName>
    </alternativeName>
    <alternativeName>
        <fullName evidence="7">UDP-galactose 4-epimerase</fullName>
    </alternativeName>
</protein>
<dbReference type="RefSeq" id="WP_264075520.1">
    <property type="nucleotide sequence ID" value="NZ_CP076676.1"/>
</dbReference>
<dbReference type="Pfam" id="PF08485">
    <property type="entry name" value="Polysacc_syn_2C"/>
    <property type="match status" value="1"/>
</dbReference>
<dbReference type="EMBL" id="CP076676">
    <property type="protein sequence ID" value="UYO40504.1"/>
    <property type="molecule type" value="Genomic_DNA"/>
</dbReference>
<evidence type="ECO:0000313" key="12">
    <source>
        <dbReference type="Proteomes" id="UP001163166"/>
    </source>
</evidence>
<proteinExistence type="inferred from homology"/>
<dbReference type="PANTHER" id="PTHR43318">
    <property type="entry name" value="UDP-N-ACETYLGLUCOSAMINE 4,6-DEHYDRATASE"/>
    <property type="match status" value="1"/>
</dbReference>
<dbReference type="InterPro" id="IPR003869">
    <property type="entry name" value="Polysac_CapD-like"/>
</dbReference>
<dbReference type="Proteomes" id="UP001163166">
    <property type="component" value="Chromosome"/>
</dbReference>
<dbReference type="GO" id="GO:0009103">
    <property type="term" value="P:lipopolysaccharide biosynthetic process"/>
    <property type="evidence" value="ECO:0007669"/>
    <property type="project" value="UniProtKB-KW"/>
</dbReference>
<dbReference type="GO" id="GO:0003978">
    <property type="term" value="F:UDP-glucose 4-epimerase activity"/>
    <property type="evidence" value="ECO:0007669"/>
    <property type="project" value="UniProtKB-EC"/>
</dbReference>
<organism evidence="11 12">
    <name type="scientific">Rhodopseudomonas palustris</name>
    <dbReference type="NCBI Taxonomy" id="1076"/>
    <lineage>
        <taxon>Bacteria</taxon>
        <taxon>Pseudomonadati</taxon>
        <taxon>Pseudomonadota</taxon>
        <taxon>Alphaproteobacteria</taxon>
        <taxon>Hyphomicrobiales</taxon>
        <taxon>Nitrobacteraceae</taxon>
        <taxon>Rhodopseudomonas</taxon>
    </lineage>
</organism>
<evidence type="ECO:0000259" key="10">
    <source>
        <dbReference type="Pfam" id="PF08485"/>
    </source>
</evidence>
<dbReference type="InterPro" id="IPR013692">
    <property type="entry name" value="CapD_C"/>
</dbReference>
<evidence type="ECO:0000256" key="7">
    <source>
        <dbReference type="ARBA" id="ARBA00031367"/>
    </source>
</evidence>
<reference evidence="11" key="1">
    <citation type="journal article" date="2022" name="Biol. Control">
        <title>In silico genomic analysis of Rhodopseudomonas palustris strains revealed potential biocontrol agents and crop yield enhancers.</title>
        <authorList>
            <person name="Surachat K."/>
            <person name="Kantachote D."/>
            <person name="Deachamag P."/>
            <person name="Wonglapsuwan M."/>
        </authorList>
    </citation>
    <scope>NUCLEOTIDE SEQUENCE</scope>
    <source>
        <strain evidence="11">TLS06</strain>
    </source>
</reference>
<feature type="domain" description="Polysaccharide biosynthesis protein CapD-like" evidence="9">
    <location>
        <begin position="7"/>
        <end position="282"/>
    </location>
</feature>
<feature type="domain" description="UDP-glucose 4-epimerase CapD C-terminal" evidence="10">
    <location>
        <begin position="285"/>
        <end position="332"/>
    </location>
</feature>
<keyword evidence="5" id="KW-0448">Lipopolysaccharide biosynthesis</keyword>
<sequence length="344" mass="37980">MFSDKVLLITGGTGSFGRATVRRFLDTDIAEIRVFSRDEKKQDDMRKHFGNAKLKFYLGDVRDRHSVERAMRGVDYCFHAAALKQVPSCEFHPMEAVRTNVLGTENVLEAAISAGLKRVVCLSTDKAVYPINAMGISKALMEKVMVAASRNLDAARTVICGTRYGNVMASRGSVIPLFVDQIKAGAPITLTDPAMTRFMMTLEDAVELVLYAFENGRNGDIFVQKAPAATVAVLAEAVKSVLGKTGHPVCEIGTRHGEKQFEALLSREELAIAIDEGGYFRVPADTRDLNYSKFVEEGERRLNRTEDYNSHNTERLDVDGMKALLMKVDYVRRAASGETVGPED</sequence>
<evidence type="ECO:0000256" key="1">
    <source>
        <dbReference type="ARBA" id="ARBA00000083"/>
    </source>
</evidence>
<evidence type="ECO:0000256" key="4">
    <source>
        <dbReference type="ARBA" id="ARBA00018569"/>
    </source>
</evidence>
<evidence type="ECO:0000256" key="3">
    <source>
        <dbReference type="ARBA" id="ARBA00013189"/>
    </source>
</evidence>
<comment type="similarity">
    <text evidence="2">Belongs to the polysaccharide synthase family.</text>
</comment>
<dbReference type="Gene3D" id="3.40.50.720">
    <property type="entry name" value="NAD(P)-binding Rossmann-like Domain"/>
    <property type="match status" value="1"/>
</dbReference>
<dbReference type="PANTHER" id="PTHR43318:SF2">
    <property type="entry name" value="UDP-N-ACETYLGLUCOSAMINE 4,6-DEHYDRATASE (INVERTING)"/>
    <property type="match status" value="1"/>
</dbReference>
<dbReference type="SUPFAM" id="SSF51735">
    <property type="entry name" value="NAD(P)-binding Rossmann-fold domains"/>
    <property type="match status" value="1"/>
</dbReference>
<dbReference type="Pfam" id="PF02719">
    <property type="entry name" value="Polysacc_synt_2"/>
    <property type="match status" value="1"/>
</dbReference>
<dbReference type="EC" id="5.1.3.2" evidence="3"/>
<comment type="catalytic activity">
    <reaction evidence="1">
        <text>UDP-alpha-D-glucose = UDP-alpha-D-galactose</text>
        <dbReference type="Rhea" id="RHEA:22168"/>
        <dbReference type="ChEBI" id="CHEBI:58885"/>
        <dbReference type="ChEBI" id="CHEBI:66914"/>
        <dbReference type="EC" id="5.1.3.2"/>
    </reaction>
</comment>
<keyword evidence="6" id="KW-0413">Isomerase</keyword>